<dbReference type="Pfam" id="PF13618">
    <property type="entry name" value="Gluconate_2-dh3"/>
    <property type="match status" value="1"/>
</dbReference>
<dbReference type="InterPro" id="IPR006311">
    <property type="entry name" value="TAT_signal"/>
</dbReference>
<name>A0A329MLB4_9BACL</name>
<dbReference type="Proteomes" id="UP000250369">
    <property type="component" value="Unassembled WGS sequence"/>
</dbReference>
<dbReference type="InterPro" id="IPR027056">
    <property type="entry name" value="Gluconate_2DH_su3"/>
</dbReference>
<dbReference type="AlphaFoldDB" id="A0A329MLB4"/>
<evidence type="ECO:0000313" key="2">
    <source>
        <dbReference type="EMBL" id="RAV20358.1"/>
    </source>
</evidence>
<organism evidence="2 3">
    <name type="scientific">Paenibacillus contaminans</name>
    <dbReference type="NCBI Taxonomy" id="450362"/>
    <lineage>
        <taxon>Bacteria</taxon>
        <taxon>Bacillati</taxon>
        <taxon>Bacillota</taxon>
        <taxon>Bacilli</taxon>
        <taxon>Bacillales</taxon>
        <taxon>Paenibacillaceae</taxon>
        <taxon>Paenibacillus</taxon>
    </lineage>
</organism>
<dbReference type="OrthoDB" id="8400810at2"/>
<keyword evidence="3" id="KW-1185">Reference proteome</keyword>
<keyword evidence="1" id="KW-1133">Transmembrane helix</keyword>
<keyword evidence="1" id="KW-0812">Transmembrane</keyword>
<protein>
    <submittedName>
        <fullName evidence="2">Gluconate 2-dehydrogenase subunit 3 family protein</fullName>
    </submittedName>
</protein>
<dbReference type="PROSITE" id="PS51318">
    <property type="entry name" value="TAT"/>
    <property type="match status" value="1"/>
</dbReference>
<accession>A0A329MLB4</accession>
<sequence>MAEEHSNQPRDDSRRNFLRNSSLAIGGLVVGGVVGTALTGGFKKKEEAKPETPAQNEKPSVNYNQALMFFSQEQFRLADAAAERIFPKDDIGPGAKELGVAFYIDHQLAGPWGMNARDYMIGPFYKAEATQGYQSSFKRHELITNGLMAMKEYSQKKYSKSFEELGEAEQDEVLKVLEKGEEVQSYGLSSKVFFSMFRSLTIEGVYADPLYGGNQNMMGWKMKNYPGDQMSYYNVIEQDAPFRIEPSSLHNHMNH</sequence>
<feature type="transmembrane region" description="Helical" evidence="1">
    <location>
        <begin position="21"/>
        <end position="42"/>
    </location>
</feature>
<comment type="caution">
    <text evidence="2">The sequence shown here is derived from an EMBL/GenBank/DDBJ whole genome shotgun (WGS) entry which is preliminary data.</text>
</comment>
<gene>
    <name evidence="2" type="ORF">DQG23_15425</name>
</gene>
<evidence type="ECO:0000313" key="3">
    <source>
        <dbReference type="Proteomes" id="UP000250369"/>
    </source>
</evidence>
<keyword evidence="1" id="KW-0472">Membrane</keyword>
<reference evidence="2 3" key="1">
    <citation type="journal article" date="2009" name="Int. J. Syst. Evol. Microbiol.">
        <title>Paenibacillus contaminans sp. nov., isolated from a contaminated laboratory plate.</title>
        <authorList>
            <person name="Chou J.H."/>
            <person name="Lee J.H."/>
            <person name="Lin M.C."/>
            <person name="Chang P.S."/>
            <person name="Arun A.B."/>
            <person name="Young C.C."/>
            <person name="Chen W.M."/>
        </authorList>
    </citation>
    <scope>NUCLEOTIDE SEQUENCE [LARGE SCALE GENOMIC DNA]</scope>
    <source>
        <strain evidence="2 3">CKOBP-6</strain>
    </source>
</reference>
<dbReference type="EMBL" id="QMFB01000008">
    <property type="protein sequence ID" value="RAV20358.1"/>
    <property type="molecule type" value="Genomic_DNA"/>
</dbReference>
<proteinExistence type="predicted"/>
<evidence type="ECO:0000256" key="1">
    <source>
        <dbReference type="SAM" id="Phobius"/>
    </source>
</evidence>
<dbReference type="RefSeq" id="WP_113031754.1">
    <property type="nucleotide sequence ID" value="NZ_QMFB01000008.1"/>
</dbReference>